<proteinExistence type="predicted"/>
<keyword evidence="2" id="KW-1185">Reference proteome</keyword>
<evidence type="ECO:0000313" key="1">
    <source>
        <dbReference type="EMBL" id="MDO1559825.1"/>
    </source>
</evidence>
<reference evidence="1" key="1">
    <citation type="submission" date="2023-07" db="EMBL/GenBank/DDBJ databases">
        <title>Brevundimonas soil sp. nov., isolated from the soil of chemical plant.</title>
        <authorList>
            <person name="Wu N."/>
        </authorList>
    </citation>
    <scope>NUCLEOTIDE SEQUENCE</scope>
    <source>
        <strain evidence="1">XZ-24</strain>
    </source>
</reference>
<dbReference type="InterPro" id="IPR011855">
    <property type="entry name" value="Phgtail_TP901_1"/>
</dbReference>
<dbReference type="EMBL" id="JAUKTR010000004">
    <property type="protein sequence ID" value="MDO1559825.1"/>
    <property type="molecule type" value="Genomic_DNA"/>
</dbReference>
<dbReference type="RefSeq" id="WP_302110257.1">
    <property type="nucleotide sequence ID" value="NZ_JAUKTR010000004.1"/>
</dbReference>
<comment type="caution">
    <text evidence="1">The sequence shown here is derived from an EMBL/GenBank/DDBJ whole genome shotgun (WGS) entry which is preliminary data.</text>
</comment>
<dbReference type="Proteomes" id="UP001169063">
    <property type="component" value="Unassembled WGS sequence"/>
</dbReference>
<evidence type="ECO:0000313" key="2">
    <source>
        <dbReference type="Proteomes" id="UP001169063"/>
    </source>
</evidence>
<organism evidence="1 2">
    <name type="scientific">Peiella sedimenti</name>
    <dbReference type="NCBI Taxonomy" id="3061083"/>
    <lineage>
        <taxon>Bacteria</taxon>
        <taxon>Pseudomonadati</taxon>
        <taxon>Pseudomonadota</taxon>
        <taxon>Alphaproteobacteria</taxon>
        <taxon>Caulobacterales</taxon>
        <taxon>Caulobacteraceae</taxon>
        <taxon>Peiella</taxon>
    </lineage>
</organism>
<accession>A0ABT8SMM8</accession>
<protein>
    <submittedName>
        <fullName evidence="1">Phage tail tube protein</fullName>
    </submittedName>
</protein>
<gene>
    <name evidence="1" type="ORF">Q0812_10345</name>
</gene>
<name>A0ABT8SMM8_9CAUL</name>
<dbReference type="Pfam" id="PF06199">
    <property type="entry name" value="Phage_tail_2"/>
    <property type="match status" value="1"/>
</dbReference>
<sequence length="149" mass="15709">MATIQNVLGETFLIQIGDGAETEVFAHPALINTKRSINFSTNVESDELVDISDQSAPAQTVRRVRSTDLKVDGSGLIHGPALNEWVAWSLSGEVKNVKVTKTGAGASGGFTITGPFVLTGFQIDAERVKSAECQITLEQAGALTYAATA</sequence>